<sequence>MNKDNLLTIPVVLAGRTYPVLVTQDEVESVQLINQQLNKEFLELQDCYANKLNKQDILSMLLLTYAKDLLEERQKMDLVPVNKRIESIESILEQAFDK</sequence>
<proteinExistence type="predicted"/>
<accession>A0A6S6S049</accession>
<name>A0A6S6S049_9BACT</name>
<dbReference type="Pfam" id="PF05164">
    <property type="entry name" value="ZapA"/>
    <property type="match status" value="1"/>
</dbReference>
<evidence type="ECO:0008006" key="2">
    <source>
        <dbReference type="Google" id="ProtNLM"/>
    </source>
</evidence>
<dbReference type="AlphaFoldDB" id="A0A6S6S049"/>
<dbReference type="SUPFAM" id="SSF102829">
    <property type="entry name" value="Cell division protein ZapA-like"/>
    <property type="match status" value="1"/>
</dbReference>
<evidence type="ECO:0000313" key="1">
    <source>
        <dbReference type="EMBL" id="CAA6801073.1"/>
    </source>
</evidence>
<dbReference type="InterPro" id="IPR036192">
    <property type="entry name" value="Cell_div_ZapA-like_sf"/>
</dbReference>
<organism evidence="1">
    <name type="scientific">uncultured Aureispira sp</name>
    <dbReference type="NCBI Taxonomy" id="1331704"/>
    <lineage>
        <taxon>Bacteria</taxon>
        <taxon>Pseudomonadati</taxon>
        <taxon>Bacteroidota</taxon>
        <taxon>Saprospiria</taxon>
        <taxon>Saprospirales</taxon>
        <taxon>Saprospiraceae</taxon>
        <taxon>Aureispira</taxon>
        <taxon>environmental samples</taxon>
    </lineage>
</organism>
<dbReference type="InterPro" id="IPR007838">
    <property type="entry name" value="Cell_div_ZapA-like"/>
</dbReference>
<dbReference type="EMBL" id="CACVAQ010000060">
    <property type="protein sequence ID" value="CAA6801073.1"/>
    <property type="molecule type" value="Genomic_DNA"/>
</dbReference>
<gene>
    <name evidence="1" type="ORF">HELGO_WM30800</name>
</gene>
<reference evidence="1" key="1">
    <citation type="submission" date="2020-01" db="EMBL/GenBank/DDBJ databases">
        <authorList>
            <person name="Meier V. D."/>
            <person name="Meier V D."/>
        </authorList>
    </citation>
    <scope>NUCLEOTIDE SEQUENCE</scope>
    <source>
        <strain evidence="1">HLG_WM_MAG_10</strain>
    </source>
</reference>
<protein>
    <recommendedName>
        <fullName evidence="2">Cell division protein ZapA</fullName>
    </recommendedName>
</protein>